<feature type="non-terminal residue" evidence="1">
    <location>
        <position position="1"/>
    </location>
</feature>
<evidence type="ECO:0000313" key="2">
    <source>
        <dbReference type="Proteomes" id="UP000789901"/>
    </source>
</evidence>
<gene>
    <name evidence="1" type="ORF">GMARGA_LOCUS34410</name>
</gene>
<dbReference type="EMBL" id="CAJVQB010060238">
    <property type="protein sequence ID" value="CAG8839351.1"/>
    <property type="molecule type" value="Genomic_DNA"/>
</dbReference>
<dbReference type="Proteomes" id="UP000789901">
    <property type="component" value="Unassembled WGS sequence"/>
</dbReference>
<reference evidence="1 2" key="1">
    <citation type="submission" date="2021-06" db="EMBL/GenBank/DDBJ databases">
        <authorList>
            <person name="Kallberg Y."/>
            <person name="Tangrot J."/>
            <person name="Rosling A."/>
        </authorList>
    </citation>
    <scope>NUCLEOTIDE SEQUENCE [LARGE SCALE GENOMIC DNA]</scope>
    <source>
        <strain evidence="1 2">120-4 pot B 10/14</strain>
    </source>
</reference>
<feature type="non-terminal residue" evidence="1">
    <location>
        <position position="89"/>
    </location>
</feature>
<comment type="caution">
    <text evidence="1">The sequence shown here is derived from an EMBL/GenBank/DDBJ whole genome shotgun (WGS) entry which is preliminary data.</text>
</comment>
<keyword evidence="2" id="KW-1185">Reference proteome</keyword>
<sequence length="89" mass="10220">MLNTIRQAGNFIEFSKQDQINIGKIWKQQEDKRQIKEEFPLAPLLLLTCSYQEASKLATILNKADLKVGRASRDEQLAESLVLYTHTDI</sequence>
<organism evidence="1 2">
    <name type="scientific">Gigaspora margarita</name>
    <dbReference type="NCBI Taxonomy" id="4874"/>
    <lineage>
        <taxon>Eukaryota</taxon>
        <taxon>Fungi</taxon>
        <taxon>Fungi incertae sedis</taxon>
        <taxon>Mucoromycota</taxon>
        <taxon>Glomeromycotina</taxon>
        <taxon>Glomeromycetes</taxon>
        <taxon>Diversisporales</taxon>
        <taxon>Gigasporaceae</taxon>
        <taxon>Gigaspora</taxon>
    </lineage>
</organism>
<evidence type="ECO:0000313" key="1">
    <source>
        <dbReference type="EMBL" id="CAG8839351.1"/>
    </source>
</evidence>
<protein>
    <submittedName>
        <fullName evidence="1">35136_t:CDS:1</fullName>
    </submittedName>
</protein>
<accession>A0ABN7WTH0</accession>
<name>A0ABN7WTH0_GIGMA</name>
<proteinExistence type="predicted"/>